<dbReference type="AlphaFoldDB" id="A0A5C6TN31"/>
<feature type="region of interest" description="Disordered" evidence="1">
    <location>
        <begin position="1"/>
        <end position="35"/>
    </location>
</feature>
<evidence type="ECO:0000313" key="2">
    <source>
        <dbReference type="EMBL" id="TXC11959.1"/>
    </source>
</evidence>
<protein>
    <submittedName>
        <fullName evidence="2">Uncharacterized protein</fullName>
    </submittedName>
</protein>
<gene>
    <name evidence="2" type="ORF">FocTR4_00007275</name>
</gene>
<reference evidence="2 3" key="1">
    <citation type="submission" date="2019-07" db="EMBL/GenBank/DDBJ databases">
        <title>The First High-Quality Draft Genome Sequence of the Causal Agent of the Current Panama Disease Epidemic.</title>
        <authorList>
            <person name="Warmington R.J."/>
            <person name="Kay W."/>
            <person name="Jeffries A."/>
            <person name="Bebber D."/>
            <person name="Moore K."/>
            <person name="Studholme D.J."/>
        </authorList>
    </citation>
    <scope>NUCLEOTIDE SEQUENCE [LARGE SCALE GENOMIC DNA]</scope>
    <source>
        <strain evidence="2 3">TR4</strain>
    </source>
</reference>
<evidence type="ECO:0000313" key="3">
    <source>
        <dbReference type="Proteomes" id="UP000321331"/>
    </source>
</evidence>
<sequence length="108" mass="12366">MRVHVPRYPTLHTLPLDPRQTYKPHLPCSRSPSESSQHLLHEWGRHCRGRCSTQTQEVRSIERHQGTSRQHPSALALAYRLLCDPVQLPTMSLESQDLSTSRAPLPIL</sequence>
<comment type="caution">
    <text evidence="2">The sequence shown here is derived from an EMBL/GenBank/DDBJ whole genome shotgun (WGS) entry which is preliminary data.</text>
</comment>
<proteinExistence type="predicted"/>
<accession>A0A5C6TN31</accession>
<dbReference type="Proteomes" id="UP000321331">
    <property type="component" value="Unassembled WGS sequence"/>
</dbReference>
<organism evidence="2 3">
    <name type="scientific">Fusarium oxysporum f. sp. cubense</name>
    <dbReference type="NCBI Taxonomy" id="61366"/>
    <lineage>
        <taxon>Eukaryota</taxon>
        <taxon>Fungi</taxon>
        <taxon>Dikarya</taxon>
        <taxon>Ascomycota</taxon>
        <taxon>Pezizomycotina</taxon>
        <taxon>Sordariomycetes</taxon>
        <taxon>Hypocreomycetidae</taxon>
        <taxon>Hypocreales</taxon>
        <taxon>Nectriaceae</taxon>
        <taxon>Fusarium</taxon>
        <taxon>Fusarium oxysporum species complex</taxon>
    </lineage>
</organism>
<name>A0A5C6TN31_FUSOC</name>
<dbReference type="EMBL" id="VMNF01000003">
    <property type="protein sequence ID" value="TXC11959.1"/>
    <property type="molecule type" value="Genomic_DNA"/>
</dbReference>
<evidence type="ECO:0000256" key="1">
    <source>
        <dbReference type="SAM" id="MobiDB-lite"/>
    </source>
</evidence>